<proteinExistence type="predicted"/>
<gene>
    <name evidence="1" type="ORF">BBOMB_0374</name>
</gene>
<name>A0A080N275_9BIFI</name>
<evidence type="ECO:0000313" key="1">
    <source>
        <dbReference type="EMBL" id="KFF31043.1"/>
    </source>
</evidence>
<dbReference type="STRING" id="1341695.BBOMB_0374"/>
<accession>A0A080N275</accession>
<sequence length="36" mass="3859">MKEPPLVLDDVSYRYNATDTGGITGVNLRCEVTGSS</sequence>
<dbReference type="EMBL" id="ATLK01000001">
    <property type="protein sequence ID" value="KFF31043.1"/>
    <property type="molecule type" value="Genomic_DNA"/>
</dbReference>
<comment type="caution">
    <text evidence="1">The sequence shown here is derived from an EMBL/GenBank/DDBJ whole genome shotgun (WGS) entry which is preliminary data.</text>
</comment>
<organism evidence="1 2">
    <name type="scientific">Bifidobacterium bombi DSM 19703</name>
    <dbReference type="NCBI Taxonomy" id="1341695"/>
    <lineage>
        <taxon>Bacteria</taxon>
        <taxon>Bacillati</taxon>
        <taxon>Actinomycetota</taxon>
        <taxon>Actinomycetes</taxon>
        <taxon>Bifidobacteriales</taxon>
        <taxon>Bifidobacteriaceae</taxon>
        <taxon>Bifidobacterium</taxon>
    </lineage>
</organism>
<dbReference type="Proteomes" id="UP000028730">
    <property type="component" value="Unassembled WGS sequence"/>
</dbReference>
<evidence type="ECO:0000313" key="2">
    <source>
        <dbReference type="Proteomes" id="UP000028730"/>
    </source>
</evidence>
<dbReference type="AlphaFoldDB" id="A0A080N275"/>
<reference evidence="1 2" key="1">
    <citation type="journal article" date="2014" name="Appl. Environ. Microbiol.">
        <title>Genomic encyclopedia of type strains of the genus Bifidobacterium.</title>
        <authorList>
            <person name="Milani C."/>
            <person name="Lugli G.A."/>
            <person name="Duranti S."/>
            <person name="Turroni F."/>
            <person name="Bottacini F."/>
            <person name="Mangifesta M."/>
            <person name="Sanchez B."/>
            <person name="Viappiani A."/>
            <person name="Mancabelli L."/>
            <person name="Taminiau B."/>
            <person name="Delcenserie V."/>
            <person name="Barrangou R."/>
            <person name="Margolles A."/>
            <person name="van Sinderen D."/>
            <person name="Ventura M."/>
        </authorList>
    </citation>
    <scope>NUCLEOTIDE SEQUENCE [LARGE SCALE GENOMIC DNA]</scope>
    <source>
        <strain evidence="1 2">DSM 19703</strain>
    </source>
</reference>
<protein>
    <submittedName>
        <fullName evidence="1">Uncharacterized protein</fullName>
    </submittedName>
</protein>
<keyword evidence="2" id="KW-1185">Reference proteome</keyword>